<accession>A0AAW2SFL3</accession>
<dbReference type="AlphaFoldDB" id="A0AAW2SFL3"/>
<dbReference type="EMBL" id="JACGWN010000051">
    <property type="protein sequence ID" value="KAL0391255.1"/>
    <property type="molecule type" value="Genomic_DNA"/>
</dbReference>
<protein>
    <submittedName>
        <fullName evidence="1">Uncharacterized protein</fullName>
    </submittedName>
</protein>
<reference evidence="1" key="1">
    <citation type="submission" date="2020-06" db="EMBL/GenBank/DDBJ databases">
        <authorList>
            <person name="Li T."/>
            <person name="Hu X."/>
            <person name="Zhang T."/>
            <person name="Song X."/>
            <person name="Zhang H."/>
            <person name="Dai N."/>
            <person name="Sheng W."/>
            <person name="Hou X."/>
            <person name="Wei L."/>
        </authorList>
    </citation>
    <scope>NUCLEOTIDE SEQUENCE</scope>
    <source>
        <strain evidence="1">KEN1</strain>
        <tissue evidence="1">Leaf</tissue>
    </source>
</reference>
<evidence type="ECO:0000313" key="1">
    <source>
        <dbReference type="EMBL" id="KAL0391255.1"/>
    </source>
</evidence>
<comment type="caution">
    <text evidence="1">The sequence shown here is derived from an EMBL/GenBank/DDBJ whole genome shotgun (WGS) entry which is preliminary data.</text>
</comment>
<name>A0AAW2SFL3_9LAMI</name>
<reference evidence="1" key="2">
    <citation type="journal article" date="2024" name="Plant">
        <title>Genomic evolution and insights into agronomic trait innovations of Sesamum species.</title>
        <authorList>
            <person name="Miao H."/>
            <person name="Wang L."/>
            <person name="Qu L."/>
            <person name="Liu H."/>
            <person name="Sun Y."/>
            <person name="Le M."/>
            <person name="Wang Q."/>
            <person name="Wei S."/>
            <person name="Zheng Y."/>
            <person name="Lin W."/>
            <person name="Duan Y."/>
            <person name="Cao H."/>
            <person name="Xiong S."/>
            <person name="Wang X."/>
            <person name="Wei L."/>
            <person name="Li C."/>
            <person name="Ma Q."/>
            <person name="Ju M."/>
            <person name="Zhao R."/>
            <person name="Li G."/>
            <person name="Mu C."/>
            <person name="Tian Q."/>
            <person name="Mei H."/>
            <person name="Zhang T."/>
            <person name="Gao T."/>
            <person name="Zhang H."/>
        </authorList>
    </citation>
    <scope>NUCLEOTIDE SEQUENCE</scope>
    <source>
        <strain evidence="1">KEN1</strain>
    </source>
</reference>
<organism evidence="1">
    <name type="scientific">Sesamum latifolium</name>
    <dbReference type="NCBI Taxonomy" id="2727402"/>
    <lineage>
        <taxon>Eukaryota</taxon>
        <taxon>Viridiplantae</taxon>
        <taxon>Streptophyta</taxon>
        <taxon>Embryophyta</taxon>
        <taxon>Tracheophyta</taxon>
        <taxon>Spermatophyta</taxon>
        <taxon>Magnoliopsida</taxon>
        <taxon>eudicotyledons</taxon>
        <taxon>Gunneridae</taxon>
        <taxon>Pentapetalae</taxon>
        <taxon>asterids</taxon>
        <taxon>lamiids</taxon>
        <taxon>Lamiales</taxon>
        <taxon>Pedaliaceae</taxon>
        <taxon>Sesamum</taxon>
    </lineage>
</organism>
<proteinExistence type="predicted"/>
<sequence>MPLTIPRRVFKSSANGFYPPLDGNCYFKAANAARPPRGAWPTNTCPWGPEGPTAVGQRRRCASLLARF</sequence>
<gene>
    <name evidence="1" type="ORF">Slati_4579600</name>
</gene>